<evidence type="ECO:0000313" key="2">
    <source>
        <dbReference type="Proteomes" id="UP000288892"/>
    </source>
</evidence>
<accession>A0A444JCH6</accession>
<keyword evidence="2" id="KW-1185">Reference proteome</keyword>
<evidence type="ECO:0000313" key="1">
    <source>
        <dbReference type="EMBL" id="RWX50784.1"/>
    </source>
</evidence>
<proteinExistence type="predicted"/>
<sequence>AEMSAVAATNIAETSGGAAMNIAETVVTPIMTDMNTEADD</sequence>
<reference evidence="1 2" key="1">
    <citation type="submission" date="2017-01" db="EMBL/GenBank/DDBJ databases">
        <title>The cable genome- insights into the physiology and evolution of filamentous bacteria capable of sulfide oxidation via long distance electron transfer.</title>
        <authorList>
            <person name="Schreiber L."/>
            <person name="Bjerg J.T."/>
            <person name="Boggild A."/>
            <person name="Van De Vossenberg J."/>
            <person name="Meysman F."/>
            <person name="Nielsen L.P."/>
            <person name="Schramm A."/>
            <person name="Kjeldsen K.U."/>
        </authorList>
    </citation>
    <scope>NUCLEOTIDE SEQUENCE [LARGE SCALE GENOMIC DNA]</scope>
    <source>
        <strain evidence="1">A5</strain>
    </source>
</reference>
<organism evidence="1 2">
    <name type="scientific">Candidatus Electrothrix marina</name>
    <dbReference type="NCBI Taxonomy" id="1859130"/>
    <lineage>
        <taxon>Bacteria</taxon>
        <taxon>Pseudomonadati</taxon>
        <taxon>Thermodesulfobacteriota</taxon>
        <taxon>Desulfobulbia</taxon>
        <taxon>Desulfobulbales</taxon>
        <taxon>Desulfobulbaceae</taxon>
        <taxon>Candidatus Electrothrix</taxon>
    </lineage>
</organism>
<dbReference type="Proteomes" id="UP000288892">
    <property type="component" value="Unassembled WGS sequence"/>
</dbReference>
<protein>
    <submittedName>
        <fullName evidence="1">Uncharacterized protein</fullName>
    </submittedName>
</protein>
<comment type="caution">
    <text evidence="1">The sequence shown here is derived from an EMBL/GenBank/DDBJ whole genome shotgun (WGS) entry which is preliminary data.</text>
</comment>
<gene>
    <name evidence="1" type="ORF">VU01_12644</name>
</gene>
<dbReference type="EMBL" id="MTKS01000264">
    <property type="protein sequence ID" value="RWX50784.1"/>
    <property type="molecule type" value="Genomic_DNA"/>
</dbReference>
<name>A0A444JCH6_9BACT</name>
<dbReference type="AlphaFoldDB" id="A0A444JCH6"/>
<feature type="non-terminal residue" evidence="1">
    <location>
        <position position="1"/>
    </location>
</feature>